<dbReference type="RefSeq" id="WP_342373378.1">
    <property type="nucleotide sequence ID" value="NZ_CP115965.1"/>
</dbReference>
<organism evidence="4 5">
    <name type="scientific">Propioniciclava soli</name>
    <dbReference type="NCBI Taxonomy" id="2775081"/>
    <lineage>
        <taxon>Bacteria</taxon>
        <taxon>Bacillati</taxon>
        <taxon>Actinomycetota</taxon>
        <taxon>Actinomycetes</taxon>
        <taxon>Propionibacteriales</taxon>
        <taxon>Propionibacteriaceae</taxon>
        <taxon>Propioniciclava</taxon>
    </lineage>
</organism>
<dbReference type="EMBL" id="CP115965">
    <property type="protein sequence ID" value="WZW99897.1"/>
    <property type="molecule type" value="Genomic_DNA"/>
</dbReference>
<protein>
    <submittedName>
        <fullName evidence="4">TetR/AcrR family transcriptional regulator</fullName>
    </submittedName>
</protein>
<feature type="DNA-binding region" description="H-T-H motif" evidence="2">
    <location>
        <begin position="34"/>
        <end position="53"/>
    </location>
</feature>
<dbReference type="Gene3D" id="1.10.357.10">
    <property type="entry name" value="Tetracycline Repressor, domain 2"/>
    <property type="match status" value="1"/>
</dbReference>
<accession>A0ABZ3CCX1</accession>
<gene>
    <name evidence="4" type="ORF">PCC79_06835</name>
</gene>
<dbReference type="Proteomes" id="UP001434337">
    <property type="component" value="Chromosome"/>
</dbReference>
<dbReference type="InterPro" id="IPR009057">
    <property type="entry name" value="Homeodomain-like_sf"/>
</dbReference>
<feature type="domain" description="HTH tetR-type" evidence="3">
    <location>
        <begin position="11"/>
        <end position="71"/>
    </location>
</feature>
<evidence type="ECO:0000313" key="4">
    <source>
        <dbReference type="EMBL" id="WZW99897.1"/>
    </source>
</evidence>
<evidence type="ECO:0000313" key="5">
    <source>
        <dbReference type="Proteomes" id="UP001434337"/>
    </source>
</evidence>
<proteinExistence type="predicted"/>
<dbReference type="PROSITE" id="PS50977">
    <property type="entry name" value="HTH_TETR_2"/>
    <property type="match status" value="1"/>
</dbReference>
<dbReference type="Pfam" id="PF00440">
    <property type="entry name" value="TetR_N"/>
    <property type="match status" value="1"/>
</dbReference>
<keyword evidence="1 2" id="KW-0238">DNA-binding</keyword>
<dbReference type="SUPFAM" id="SSF46689">
    <property type="entry name" value="Homeodomain-like"/>
    <property type="match status" value="1"/>
</dbReference>
<dbReference type="InterPro" id="IPR001647">
    <property type="entry name" value="HTH_TetR"/>
</dbReference>
<reference evidence="4 5" key="1">
    <citation type="journal article" date="2023" name="Environ Microbiome">
        <title>A coral-associated actinobacterium mitigates coral bleaching under heat stress.</title>
        <authorList>
            <person name="Li J."/>
            <person name="Zou Y."/>
            <person name="Li Q."/>
            <person name="Zhang J."/>
            <person name="Bourne D.G."/>
            <person name="Lyu Y."/>
            <person name="Liu C."/>
            <person name="Zhang S."/>
        </authorList>
    </citation>
    <scope>NUCLEOTIDE SEQUENCE [LARGE SCALE GENOMIC DNA]</scope>
    <source>
        <strain evidence="4 5">SCSIO 13291</strain>
    </source>
</reference>
<sequence>MPRPRADQQGPSAQERLEAAFWGLLAERPYADLTVAALSAHARVNHNTFYYYFANIDDMAEQLFERNLLPDLPRRVLGTFSTRSPGQEDTTDWPVEVSADVRAHFARAVLFARSGSVTLTDILKRSLTSLWLEAAGVDAARLSPGQRDQLEFVFGGLVAVLAVPGDEVTPDRLAELMGSPLGHGLLTSLRAIAQGA</sequence>
<name>A0ABZ3CCX1_9ACTN</name>
<evidence type="ECO:0000256" key="1">
    <source>
        <dbReference type="ARBA" id="ARBA00023125"/>
    </source>
</evidence>
<keyword evidence="5" id="KW-1185">Reference proteome</keyword>
<evidence type="ECO:0000259" key="3">
    <source>
        <dbReference type="PROSITE" id="PS50977"/>
    </source>
</evidence>
<evidence type="ECO:0000256" key="2">
    <source>
        <dbReference type="PROSITE-ProRule" id="PRU00335"/>
    </source>
</evidence>